<dbReference type="PANTHER" id="PTHR33295">
    <property type="entry name" value="ATPASE"/>
    <property type="match status" value="1"/>
</dbReference>
<feature type="domain" description="DUF4143" evidence="2">
    <location>
        <begin position="225"/>
        <end position="385"/>
    </location>
</feature>
<feature type="domain" description="AAA" evidence="1">
    <location>
        <begin position="18"/>
        <end position="153"/>
    </location>
</feature>
<comment type="caution">
    <text evidence="3">The sequence shown here is derived from an EMBL/GenBank/DDBJ whole genome shotgun (WGS) entry which is preliminary data.</text>
</comment>
<dbReference type="GO" id="GO:0005524">
    <property type="term" value="F:ATP binding"/>
    <property type="evidence" value="ECO:0007669"/>
    <property type="project" value="UniProtKB-KW"/>
</dbReference>
<reference evidence="3 4" key="1">
    <citation type="submission" date="2019-03" db="EMBL/GenBank/DDBJ databases">
        <authorList>
            <person name="Molinero N."/>
            <person name="Sanchez B."/>
            <person name="Walker A."/>
            <person name="Duncan S."/>
            <person name="Delgado S."/>
            <person name="Margolles A."/>
        </authorList>
    </citation>
    <scope>NUCLEOTIDE SEQUENCE [LARGE SCALE GENOMIC DNA]</scope>
    <source>
        <strain evidence="3 4">IPLA60002</strain>
    </source>
</reference>
<keyword evidence="4" id="KW-1185">Reference proteome</keyword>
<keyword evidence="3" id="KW-0067">ATP-binding</keyword>
<evidence type="ECO:0000259" key="2">
    <source>
        <dbReference type="Pfam" id="PF13635"/>
    </source>
</evidence>
<keyword evidence="3" id="KW-0547">Nucleotide-binding</keyword>
<dbReference type="EMBL" id="SNUZ01000003">
    <property type="protein sequence ID" value="MCL3786975.1"/>
    <property type="molecule type" value="Genomic_DNA"/>
</dbReference>
<dbReference type="Pfam" id="PF13173">
    <property type="entry name" value="AAA_14"/>
    <property type="match status" value="1"/>
</dbReference>
<dbReference type="InterPro" id="IPR025420">
    <property type="entry name" value="DUF4143"/>
</dbReference>
<gene>
    <name evidence="3" type="ORF">E2N93_02890</name>
</gene>
<dbReference type="Pfam" id="PF13635">
    <property type="entry name" value="DUF4143"/>
    <property type="match status" value="1"/>
</dbReference>
<evidence type="ECO:0000313" key="3">
    <source>
        <dbReference type="EMBL" id="MCL3786975.1"/>
    </source>
</evidence>
<proteinExistence type="predicted"/>
<dbReference type="PANTHER" id="PTHR33295:SF7">
    <property type="entry name" value="ATPASE"/>
    <property type="match status" value="1"/>
</dbReference>
<evidence type="ECO:0000259" key="1">
    <source>
        <dbReference type="Pfam" id="PF13173"/>
    </source>
</evidence>
<dbReference type="RefSeq" id="WP_249376026.1">
    <property type="nucleotide sequence ID" value="NZ_SNUZ01000003.1"/>
</dbReference>
<protein>
    <submittedName>
        <fullName evidence="3">ATP-binding protein</fullName>
    </submittedName>
</protein>
<sequence length="431" mass="49641">MYRKIMEYLKKWKESKYRKPLILQGARQVGKTYTVLEFGREYYENVAYFNFETNPSLNKTFDENITPDYLIPILSHIAGVTIVSEKTLIVFDEIQLCERALTSLKYFCENAPQYHIIVAGSLLGVAVNRSTFSFPVGKVDIKTMYPMDIEEFMIAMGNKDLTEMIRKSFESNAPMPAALHDICMQLYRQYLVVGGMPECVSLFAQTKDYVLVRHNQDTILASYLNDMSKYNNLNEIKKTRLAYDNITVQLSKKNTRFQYKLIKKGGRASEFENAIEWLNLSGIVSQVYKVEQIKKPLENYRDIDSFKIYVSDSGLLCAKKSLSANDILYMVDEINEFKGGMTENYVNVQLTINGHKTYYWESDRGAEIDFIIQRASDIIPIEVKSADNTKAKSLGVYMKKFNPKYAIKLSAKNFGYEDNKKTVPLYAAFCI</sequence>
<dbReference type="SUPFAM" id="SSF52540">
    <property type="entry name" value="P-loop containing nucleoside triphosphate hydrolases"/>
    <property type="match status" value="1"/>
</dbReference>
<evidence type="ECO:0000313" key="4">
    <source>
        <dbReference type="Proteomes" id="UP001056693"/>
    </source>
</evidence>
<dbReference type="InterPro" id="IPR027417">
    <property type="entry name" value="P-loop_NTPase"/>
</dbReference>
<dbReference type="Proteomes" id="UP001056693">
    <property type="component" value="Unassembled WGS sequence"/>
</dbReference>
<accession>A0ABT0NFE4</accession>
<name>A0ABT0NFE4_9FIRM</name>
<dbReference type="InterPro" id="IPR041682">
    <property type="entry name" value="AAA_14"/>
</dbReference>
<organism evidence="3 4">
    <name type="scientific">Ruminococcus bromii</name>
    <dbReference type="NCBI Taxonomy" id="40518"/>
    <lineage>
        <taxon>Bacteria</taxon>
        <taxon>Bacillati</taxon>
        <taxon>Bacillota</taxon>
        <taxon>Clostridia</taxon>
        <taxon>Eubacteriales</taxon>
        <taxon>Oscillospiraceae</taxon>
        <taxon>Ruminococcus</taxon>
    </lineage>
</organism>